<dbReference type="RefSeq" id="WP_062902467.1">
    <property type="nucleotide sequence ID" value="NZ_CP013342.1"/>
</dbReference>
<reference evidence="3" key="1">
    <citation type="submission" date="2015-11" db="EMBL/GenBank/DDBJ databases">
        <title>Complete genome sequence of a polyethylene glycol-degrading strain Sphingopyxis terrae strain 203-1 (NBRC 15098).</title>
        <authorList>
            <person name="Yoshiyuki O."/>
            <person name="Shouta N."/>
            <person name="Nagata Y."/>
            <person name="Numata M."/>
            <person name="Tsuchikane K."/>
            <person name="Hosoyama A."/>
            <person name="Yamazoe A."/>
            <person name="Tsuda M."/>
            <person name="Fujita N."/>
            <person name="Kawai F."/>
        </authorList>
    </citation>
    <scope>NUCLEOTIDE SEQUENCE [LARGE SCALE GENOMIC DNA]</scope>
    <source>
        <strain evidence="3">203-1</strain>
    </source>
</reference>
<dbReference type="KEGG" id="ster:AOA14_15670"/>
<evidence type="ECO:0000313" key="3">
    <source>
        <dbReference type="Proteomes" id="UP000076234"/>
    </source>
</evidence>
<dbReference type="EMBL" id="CP013342">
    <property type="protein sequence ID" value="AMU96045.1"/>
    <property type="molecule type" value="Genomic_DNA"/>
</dbReference>
<reference evidence="2 3" key="2">
    <citation type="journal article" date="2016" name="Genome Announc.">
        <title>Complete Genome Sequence of Sphingopyxis terrae Strain 203-1 (NBRC 111660), a Polyethylene Glycol Degrader.</title>
        <authorList>
            <person name="Ohtsubo Y."/>
            <person name="Nonoyama S."/>
            <person name="Nagata Y."/>
            <person name="Numata M."/>
            <person name="Tsuchikane K."/>
            <person name="Hosoyama A."/>
            <person name="Yamazoe A."/>
            <person name="Tsuda M."/>
            <person name="Fujita N."/>
            <person name="Kawai F."/>
        </authorList>
    </citation>
    <scope>NUCLEOTIDE SEQUENCE [LARGE SCALE GENOMIC DNA]</scope>
    <source>
        <strain evidence="2 3">203-1</strain>
    </source>
</reference>
<organism evidence="2 3">
    <name type="scientific">Sphingopyxis terrae subsp. terrae NBRC 15098</name>
    <dbReference type="NCBI Taxonomy" id="1219058"/>
    <lineage>
        <taxon>Bacteria</taxon>
        <taxon>Pseudomonadati</taxon>
        <taxon>Pseudomonadota</taxon>
        <taxon>Alphaproteobacteria</taxon>
        <taxon>Sphingomonadales</taxon>
        <taxon>Sphingomonadaceae</taxon>
        <taxon>Sphingopyxis</taxon>
    </lineage>
</organism>
<keyword evidence="1" id="KW-1133">Transmembrane helix</keyword>
<proteinExistence type="predicted"/>
<evidence type="ECO:0000256" key="1">
    <source>
        <dbReference type="SAM" id="Phobius"/>
    </source>
</evidence>
<dbReference type="STRING" id="1219058.AOA14_15670"/>
<keyword evidence="1" id="KW-0472">Membrane</keyword>
<keyword evidence="1" id="KW-0812">Transmembrane</keyword>
<evidence type="ECO:0000313" key="2">
    <source>
        <dbReference type="EMBL" id="AMU96045.1"/>
    </source>
</evidence>
<sequence>MTDFSDDMTLHTLWQSDTAAFDPMPVEEVRRRASRLGDIVARRNRREYMAAAIVIAGFAVYAVLLPGLLFKLGSLLVIAGTLFVSWQLTRRTSRPDPAAEAADIRSYYRARLVREEHMLSRVGRWYLAPLLPGMLLFMTAQALDDRYGMVGSTVLIGGPLLLFGAIWLLNRRGAALLRRQIARIDRDPPAPVPEQGE</sequence>
<dbReference type="Proteomes" id="UP000076234">
    <property type="component" value="Chromosome"/>
</dbReference>
<dbReference type="AlphaFoldDB" id="A0A142W3D4"/>
<evidence type="ECO:0008006" key="4">
    <source>
        <dbReference type="Google" id="ProtNLM"/>
    </source>
</evidence>
<gene>
    <name evidence="2" type="ORF">AOA14_15670</name>
</gene>
<feature type="transmembrane region" description="Helical" evidence="1">
    <location>
        <begin position="149"/>
        <end position="169"/>
    </location>
</feature>
<feature type="transmembrane region" description="Helical" evidence="1">
    <location>
        <begin position="48"/>
        <end position="64"/>
    </location>
</feature>
<accession>A0A142W3D4</accession>
<name>A0A142W3D4_9SPHN</name>
<protein>
    <recommendedName>
        <fullName evidence="4">Transmembrane protein</fullName>
    </recommendedName>
</protein>